<evidence type="ECO:0000259" key="9">
    <source>
        <dbReference type="Pfam" id="PF02687"/>
    </source>
</evidence>
<feature type="transmembrane region" description="Helical" evidence="7">
    <location>
        <begin position="1053"/>
        <end position="1073"/>
    </location>
</feature>
<protein>
    <submittedName>
        <fullName evidence="10">ABC transporter permease</fullName>
    </submittedName>
</protein>
<dbReference type="PANTHER" id="PTHR30572">
    <property type="entry name" value="MEMBRANE COMPONENT OF TRANSPORTER-RELATED"/>
    <property type="match status" value="1"/>
</dbReference>
<dbReference type="PANTHER" id="PTHR30572:SF4">
    <property type="entry name" value="ABC TRANSPORTER PERMEASE YTRF"/>
    <property type="match status" value="1"/>
</dbReference>
<evidence type="ECO:0000256" key="1">
    <source>
        <dbReference type="ARBA" id="ARBA00004651"/>
    </source>
</evidence>
<gene>
    <name evidence="10" type="ORF">DY218_02360</name>
</gene>
<feature type="domain" description="ABC3 transporter permease C-terminal" evidence="9">
    <location>
        <begin position="957"/>
        <end position="1074"/>
    </location>
</feature>
<keyword evidence="5 7" id="KW-0472">Membrane</keyword>
<keyword evidence="4 7" id="KW-1133">Transmembrane helix</keyword>
<evidence type="ECO:0000256" key="3">
    <source>
        <dbReference type="ARBA" id="ARBA00022692"/>
    </source>
</evidence>
<feature type="signal peptide" evidence="8">
    <location>
        <begin position="1"/>
        <end position="27"/>
    </location>
</feature>
<reference evidence="10 11" key="1">
    <citation type="submission" date="2018-08" db="EMBL/GenBank/DDBJ databases">
        <title>Isolation, diversity and antifungal activity of Actinobacteria from wheat.</title>
        <authorList>
            <person name="Han C."/>
        </authorList>
    </citation>
    <scope>NUCLEOTIDE SEQUENCE [LARGE SCALE GENOMIC DNA]</scope>
    <source>
        <strain evidence="10 11">NEAU-YY421</strain>
    </source>
</reference>
<evidence type="ECO:0000256" key="8">
    <source>
        <dbReference type="SAM" id="SignalP"/>
    </source>
</evidence>
<feature type="transmembrane region" description="Helical" evidence="7">
    <location>
        <begin position="294"/>
        <end position="316"/>
    </location>
</feature>
<evidence type="ECO:0000256" key="5">
    <source>
        <dbReference type="ARBA" id="ARBA00023136"/>
    </source>
</evidence>
<dbReference type="EMBL" id="QUAK01000014">
    <property type="protein sequence ID" value="RFU88294.1"/>
    <property type="molecule type" value="Genomic_DNA"/>
</dbReference>
<keyword evidence="8" id="KW-0732">Signal</keyword>
<keyword evidence="2" id="KW-1003">Cell membrane</keyword>
<keyword evidence="11" id="KW-1185">Reference proteome</keyword>
<evidence type="ECO:0000313" key="10">
    <source>
        <dbReference type="EMBL" id="RFU88294.1"/>
    </source>
</evidence>
<dbReference type="Pfam" id="PF02687">
    <property type="entry name" value="FtsX"/>
    <property type="match status" value="1"/>
</dbReference>
<sequence>MFLRARAHRLLLAAALLAVLLTTSVLATLAAFSGAIGDAALRHSLTTRSAAPASLVVSADVPADGQDKAERAVARGASRAFDGLPVKLRPLQRSGPYALPRSAVRAPAAPGGEPDLTHLAALDHSRIRLVSGELPRATKDGPVQVALPEAAAAQLKLRAGGGPVTLTDRLDGPKLQIRVTGVYRPADPDDPYWQLDELGGRGVRRLDFTTYGPLLTDPASLASGRTSSDETAWLATADFGAVTTGRIDALREAAASGAERLAKDPALTGATAETALPEVLDRAERALSVSRSTLLIVALQLVLLAGYALLLVAGLLSSERGGETEVLLARGGSRRRIAALAAAESLLLALPAAALAPLLAGPLTELLAGQGALARIGLRIDASATWSVWLVGALVALGCALAVVGPALSAAGSLRRAVRARALPAPLRAGADAGLLVIAAVAYWQLDRQTSGTPGDAPSGVDPLLVAAPALLLLAGTVLTLRLLPPAARVGERRAAKGRGLPAALAAWQLSRRPLRGAGPVLLLVLAVAMGMLAIGQGASWDRSQEDQADFRAGTQVRVLSSRAAQLEQGGIYGSADGVRSAAPGARSSMELSDNRSATVLALDTRGAAAGMLIRDDLASPGELAGALAGKRTRESGIALPDGTRRLEFDARSTVTSKGRGRTGDATLTASVEDRYGSTHQLRLGDLPVDGRTHTLSVDIGSGQVPDRLRLTGIDVSLYLPHGPSEKHRFTVSALRAAPGPGKAAEEVAPPGDFAWKSSAVTGSNAAGAAQRARTTLDTATGPDRLASVTYTTGSVRPEDPSWDVPRRQVHIGAARDAVKQPAAVATTRFLESSGAEVGATVEVPLGSRTVPAKVVEAVDSLPTMTAGGGAGGTGDGGGLLLDLRTVNESLVAKGELGLAPTEWWLHTSAADADRVAADLRKRPDTDPEQVVVRSEIADELRDDPLGAGPQSALLAVAAAAAALAAVGFAVSAAGSLRERAAEFGVLRALGTPPGRLARLIAVEQGLLVSLALLVGLVLGALLTRAVVPLIVLTPDAAQPVPSVLVELPVGRVLALLAGVAAVPLLIVAALALRRGDPAVSLRHEGGR</sequence>
<name>A0A372MBG6_9ACTN</name>
<feature type="transmembrane region" description="Helical" evidence="7">
    <location>
        <begin position="337"/>
        <end position="360"/>
    </location>
</feature>
<feature type="transmembrane region" description="Helical" evidence="7">
    <location>
        <begin position="521"/>
        <end position="541"/>
    </location>
</feature>
<dbReference type="AlphaFoldDB" id="A0A372MBG6"/>
<dbReference type="GO" id="GO:0005886">
    <property type="term" value="C:plasma membrane"/>
    <property type="evidence" value="ECO:0007669"/>
    <property type="project" value="UniProtKB-SubCell"/>
</dbReference>
<feature type="transmembrane region" description="Helical" evidence="7">
    <location>
        <begin position="953"/>
        <end position="974"/>
    </location>
</feature>
<dbReference type="Proteomes" id="UP000263094">
    <property type="component" value="Unassembled WGS sequence"/>
</dbReference>
<feature type="transmembrane region" description="Helical" evidence="7">
    <location>
        <begin position="466"/>
        <end position="484"/>
    </location>
</feature>
<dbReference type="InterPro" id="IPR050250">
    <property type="entry name" value="Macrolide_Exporter_MacB"/>
</dbReference>
<comment type="caution">
    <text evidence="10">The sequence shown here is derived from an EMBL/GenBank/DDBJ whole genome shotgun (WGS) entry which is preliminary data.</text>
</comment>
<evidence type="ECO:0000256" key="4">
    <source>
        <dbReference type="ARBA" id="ARBA00022989"/>
    </source>
</evidence>
<feature type="transmembrane region" description="Helical" evidence="7">
    <location>
        <begin position="386"/>
        <end position="408"/>
    </location>
</feature>
<dbReference type="InterPro" id="IPR003838">
    <property type="entry name" value="ABC3_permease_C"/>
</dbReference>
<accession>A0A372MBG6</accession>
<evidence type="ECO:0000313" key="11">
    <source>
        <dbReference type="Proteomes" id="UP000263094"/>
    </source>
</evidence>
<comment type="similarity">
    <text evidence="6">Belongs to the ABC-4 integral membrane protein family.</text>
</comment>
<comment type="subcellular location">
    <subcellularLocation>
        <location evidence="1">Cell membrane</location>
        <topology evidence="1">Multi-pass membrane protein</topology>
    </subcellularLocation>
</comment>
<feature type="transmembrane region" description="Helical" evidence="7">
    <location>
        <begin position="1006"/>
        <end position="1033"/>
    </location>
</feature>
<feature type="chain" id="PRO_5016580543" evidence="8">
    <location>
        <begin position="28"/>
        <end position="1088"/>
    </location>
</feature>
<dbReference type="GO" id="GO:0022857">
    <property type="term" value="F:transmembrane transporter activity"/>
    <property type="evidence" value="ECO:0007669"/>
    <property type="project" value="TreeGrafter"/>
</dbReference>
<organism evidence="10 11">
    <name type="scientific">Streptomyces triticagri</name>
    <dbReference type="NCBI Taxonomy" id="2293568"/>
    <lineage>
        <taxon>Bacteria</taxon>
        <taxon>Bacillati</taxon>
        <taxon>Actinomycetota</taxon>
        <taxon>Actinomycetes</taxon>
        <taxon>Kitasatosporales</taxon>
        <taxon>Streptomycetaceae</taxon>
        <taxon>Streptomyces</taxon>
    </lineage>
</organism>
<proteinExistence type="inferred from homology"/>
<keyword evidence="3 7" id="KW-0812">Transmembrane</keyword>
<evidence type="ECO:0000256" key="7">
    <source>
        <dbReference type="SAM" id="Phobius"/>
    </source>
</evidence>
<feature type="transmembrane region" description="Helical" evidence="7">
    <location>
        <begin position="429"/>
        <end position="446"/>
    </location>
</feature>
<evidence type="ECO:0000256" key="2">
    <source>
        <dbReference type="ARBA" id="ARBA00022475"/>
    </source>
</evidence>
<evidence type="ECO:0000256" key="6">
    <source>
        <dbReference type="ARBA" id="ARBA00038076"/>
    </source>
</evidence>
<dbReference type="OrthoDB" id="5101691at2"/>